<reference evidence="10" key="1">
    <citation type="journal article" date="2019" name="Int. J. Syst. Evol. Microbiol.">
        <title>The Global Catalogue of Microorganisms (GCM) 10K type strain sequencing project: providing services to taxonomists for standard genome sequencing and annotation.</title>
        <authorList>
            <consortium name="The Broad Institute Genomics Platform"/>
            <consortium name="The Broad Institute Genome Sequencing Center for Infectious Disease"/>
            <person name="Wu L."/>
            <person name="Ma J."/>
        </authorList>
    </citation>
    <scope>NUCLEOTIDE SEQUENCE [LARGE SCALE GENOMIC DNA]</scope>
    <source>
        <strain evidence="10">KCTC 23917</strain>
    </source>
</reference>
<protein>
    <recommendedName>
        <fullName evidence="8">Peptidase M48 domain-containing protein</fullName>
    </recommendedName>
</protein>
<evidence type="ECO:0000259" key="8">
    <source>
        <dbReference type="Pfam" id="PF01435"/>
    </source>
</evidence>
<dbReference type="InterPro" id="IPR051156">
    <property type="entry name" value="Mito/Outer_Membr_Metalloprot"/>
</dbReference>
<dbReference type="InterPro" id="IPR001915">
    <property type="entry name" value="Peptidase_M48"/>
</dbReference>
<gene>
    <name evidence="9" type="ORF">GCM10010946_05900</name>
</gene>
<comment type="cofactor">
    <cofactor evidence="6">
        <name>Zn(2+)</name>
        <dbReference type="ChEBI" id="CHEBI:29105"/>
    </cofactor>
    <text evidence="6">Binds 1 zinc ion per subunit.</text>
</comment>
<evidence type="ECO:0000256" key="4">
    <source>
        <dbReference type="ARBA" id="ARBA00022833"/>
    </source>
</evidence>
<feature type="domain" description="Peptidase M48" evidence="8">
    <location>
        <begin position="67"/>
        <end position="237"/>
    </location>
</feature>
<keyword evidence="3 6" id="KW-0378">Hydrolase</keyword>
<keyword evidence="5 6" id="KW-0482">Metalloprotease</keyword>
<evidence type="ECO:0000256" key="2">
    <source>
        <dbReference type="ARBA" id="ARBA00022723"/>
    </source>
</evidence>
<evidence type="ECO:0000256" key="1">
    <source>
        <dbReference type="ARBA" id="ARBA00022670"/>
    </source>
</evidence>
<keyword evidence="4 6" id="KW-0862">Zinc</keyword>
<dbReference type="RefSeq" id="WP_189355501.1">
    <property type="nucleotide sequence ID" value="NZ_BMYU01000001.1"/>
</dbReference>
<evidence type="ECO:0000313" key="10">
    <source>
        <dbReference type="Proteomes" id="UP000653343"/>
    </source>
</evidence>
<evidence type="ECO:0000256" key="3">
    <source>
        <dbReference type="ARBA" id="ARBA00022801"/>
    </source>
</evidence>
<dbReference type="PANTHER" id="PTHR22726:SF1">
    <property type="entry name" value="METALLOENDOPEPTIDASE OMA1, MITOCHONDRIAL"/>
    <property type="match status" value="1"/>
</dbReference>
<dbReference type="Pfam" id="PF01435">
    <property type="entry name" value="Peptidase_M48"/>
    <property type="match status" value="1"/>
</dbReference>
<dbReference type="EMBL" id="BMYU01000001">
    <property type="protein sequence ID" value="GGX31602.1"/>
    <property type="molecule type" value="Genomic_DNA"/>
</dbReference>
<dbReference type="PANTHER" id="PTHR22726">
    <property type="entry name" value="METALLOENDOPEPTIDASE OMA1"/>
    <property type="match status" value="1"/>
</dbReference>
<evidence type="ECO:0000256" key="5">
    <source>
        <dbReference type="ARBA" id="ARBA00023049"/>
    </source>
</evidence>
<proteinExistence type="inferred from homology"/>
<feature type="signal peptide" evidence="7">
    <location>
        <begin position="1"/>
        <end position="19"/>
    </location>
</feature>
<keyword evidence="2" id="KW-0479">Metal-binding</keyword>
<name>A0ABQ2XTR9_9BURK</name>
<keyword evidence="7" id="KW-0732">Signal</keyword>
<evidence type="ECO:0000313" key="9">
    <source>
        <dbReference type="EMBL" id="GGX31602.1"/>
    </source>
</evidence>
<comment type="caution">
    <text evidence="9">The sequence shown here is derived from an EMBL/GenBank/DDBJ whole genome shotgun (WGS) entry which is preliminary data.</text>
</comment>
<comment type="similarity">
    <text evidence="6">Belongs to the peptidase M48 family.</text>
</comment>
<feature type="chain" id="PRO_5046066625" description="Peptidase M48 domain-containing protein" evidence="7">
    <location>
        <begin position="20"/>
        <end position="272"/>
    </location>
</feature>
<dbReference type="Proteomes" id="UP000653343">
    <property type="component" value="Unassembled WGS sequence"/>
</dbReference>
<keyword evidence="1 6" id="KW-0645">Protease</keyword>
<keyword evidence="10" id="KW-1185">Reference proteome</keyword>
<evidence type="ECO:0000256" key="6">
    <source>
        <dbReference type="RuleBase" id="RU003983"/>
    </source>
</evidence>
<accession>A0ABQ2XTR9</accession>
<sequence>MKKMLPMLFFCLFCAQAGAQVPATGRWQSLSYSSAEVNARQESDYYELIRELADQGQINRNPAMLAKLRDILASLIPAATKLHPPSADWEWEIHLTSSADIDAVCFAGGKILVSEHFLLQLQLSDGEIAALLAHEAAHALASHQHEELSEARLLRDAPGNDLTLVAEQLRSDYRLQLKLSALSYQHEAEADQLGMQLALDSGWNPADLVRFYEKLARLPDRALLSRSVPLPSARLSMANGMAKYWASLPAPWHGSVAARATRIRHPDAVAMR</sequence>
<organism evidence="9 10">
    <name type="scientific">Undibacterium squillarum</name>
    <dbReference type="NCBI Taxonomy" id="1131567"/>
    <lineage>
        <taxon>Bacteria</taxon>
        <taxon>Pseudomonadati</taxon>
        <taxon>Pseudomonadota</taxon>
        <taxon>Betaproteobacteria</taxon>
        <taxon>Burkholderiales</taxon>
        <taxon>Oxalobacteraceae</taxon>
        <taxon>Undibacterium</taxon>
    </lineage>
</organism>
<evidence type="ECO:0000256" key="7">
    <source>
        <dbReference type="SAM" id="SignalP"/>
    </source>
</evidence>